<sequence>MESKSYEELHGVNNWDGLLDPLDLDLRTLILRYGDLCSATEQAFNKDSKYNGYSHYGKSSFFKGVMLPWADSSYEVISFLYATSRINSKLALLFHGMSNEDSEFESNWMGYIAVSNDQFSKSIGRREICVVWRGTMKNYEYIDDLLYAKQVPIEPLLSPGNDCSTDTPKIMEGWLTVYNTSDPNSEFVKVSARTQFLTRMEELIGKYKDEKVSITCTGHSLGAILAVLSAFDLAENVVKRDVNVSAFVFACPQVGNQAFKEKMQELTNLKVLIVKNEPDIVPLWPSKITKKIDNNSWVPVPSDLRGYVDVGTEILIDNKKSPYLKDESGLSGSSKVIVHHNLQVMLHTLGGWNGKNGDFDWSIAKRDLSLVNMFTGVLKEEFEIPECWWIEKNKGMVLNDDGYWILSPPDPNDHGLPVN</sequence>
<evidence type="ECO:0000313" key="2">
    <source>
        <dbReference type="Proteomes" id="UP001055811"/>
    </source>
</evidence>
<gene>
    <name evidence="1" type="ORF">L2E82_27210</name>
</gene>
<evidence type="ECO:0000313" key="1">
    <source>
        <dbReference type="EMBL" id="KAI3737214.1"/>
    </source>
</evidence>
<reference evidence="2" key="1">
    <citation type="journal article" date="2022" name="Mol. Ecol. Resour.">
        <title>The genomes of chicory, endive, great burdock and yacon provide insights into Asteraceae palaeo-polyploidization history and plant inulin production.</title>
        <authorList>
            <person name="Fan W."/>
            <person name="Wang S."/>
            <person name="Wang H."/>
            <person name="Wang A."/>
            <person name="Jiang F."/>
            <person name="Liu H."/>
            <person name="Zhao H."/>
            <person name="Xu D."/>
            <person name="Zhang Y."/>
        </authorList>
    </citation>
    <scope>NUCLEOTIDE SEQUENCE [LARGE SCALE GENOMIC DNA]</scope>
    <source>
        <strain evidence="2">cv. Punajuju</strain>
    </source>
</reference>
<dbReference type="Proteomes" id="UP001055811">
    <property type="component" value="Linkage Group LG05"/>
</dbReference>
<protein>
    <submittedName>
        <fullName evidence="1">Uncharacterized protein</fullName>
    </submittedName>
</protein>
<name>A0ACB9CSC5_CICIN</name>
<dbReference type="EMBL" id="CM042013">
    <property type="protein sequence ID" value="KAI3737214.1"/>
    <property type="molecule type" value="Genomic_DNA"/>
</dbReference>
<keyword evidence="2" id="KW-1185">Reference proteome</keyword>
<proteinExistence type="predicted"/>
<accession>A0ACB9CSC5</accession>
<organism evidence="1 2">
    <name type="scientific">Cichorium intybus</name>
    <name type="common">Chicory</name>
    <dbReference type="NCBI Taxonomy" id="13427"/>
    <lineage>
        <taxon>Eukaryota</taxon>
        <taxon>Viridiplantae</taxon>
        <taxon>Streptophyta</taxon>
        <taxon>Embryophyta</taxon>
        <taxon>Tracheophyta</taxon>
        <taxon>Spermatophyta</taxon>
        <taxon>Magnoliopsida</taxon>
        <taxon>eudicotyledons</taxon>
        <taxon>Gunneridae</taxon>
        <taxon>Pentapetalae</taxon>
        <taxon>asterids</taxon>
        <taxon>campanulids</taxon>
        <taxon>Asterales</taxon>
        <taxon>Asteraceae</taxon>
        <taxon>Cichorioideae</taxon>
        <taxon>Cichorieae</taxon>
        <taxon>Cichoriinae</taxon>
        <taxon>Cichorium</taxon>
    </lineage>
</organism>
<reference evidence="1 2" key="2">
    <citation type="journal article" date="2022" name="Mol. Ecol. Resour.">
        <title>The genomes of chicory, endive, great burdock and yacon provide insights into Asteraceae paleo-polyploidization history and plant inulin production.</title>
        <authorList>
            <person name="Fan W."/>
            <person name="Wang S."/>
            <person name="Wang H."/>
            <person name="Wang A."/>
            <person name="Jiang F."/>
            <person name="Liu H."/>
            <person name="Zhao H."/>
            <person name="Xu D."/>
            <person name="Zhang Y."/>
        </authorList>
    </citation>
    <scope>NUCLEOTIDE SEQUENCE [LARGE SCALE GENOMIC DNA]</scope>
    <source>
        <strain evidence="2">cv. Punajuju</strain>
        <tissue evidence="1">Leaves</tissue>
    </source>
</reference>
<comment type="caution">
    <text evidence="1">The sequence shown here is derived from an EMBL/GenBank/DDBJ whole genome shotgun (WGS) entry which is preliminary data.</text>
</comment>